<dbReference type="InterPro" id="IPR052158">
    <property type="entry name" value="INH-QAR"/>
</dbReference>
<dbReference type="Gene3D" id="3.40.50.880">
    <property type="match status" value="1"/>
</dbReference>
<dbReference type="PANTHER" id="PTHR43130">
    <property type="entry name" value="ARAC-FAMILY TRANSCRIPTIONAL REGULATOR"/>
    <property type="match status" value="1"/>
</dbReference>
<dbReference type="EMBL" id="DS027059">
    <property type="protein sequence ID" value="EAW08559.1"/>
    <property type="molecule type" value="Genomic_DNA"/>
</dbReference>
<name>A1CSD8_ASPCL</name>
<reference evidence="1 2" key="1">
    <citation type="journal article" date="2008" name="PLoS Genet.">
        <title>Genomic islands in the pathogenic filamentous fungus Aspergillus fumigatus.</title>
        <authorList>
            <person name="Fedorova N.D."/>
            <person name="Khaldi N."/>
            <person name="Joardar V.S."/>
            <person name="Maiti R."/>
            <person name="Amedeo P."/>
            <person name="Anderson M.J."/>
            <person name="Crabtree J."/>
            <person name="Silva J.C."/>
            <person name="Badger J.H."/>
            <person name="Albarraq A."/>
            <person name="Angiuoli S."/>
            <person name="Bussey H."/>
            <person name="Bowyer P."/>
            <person name="Cotty P.J."/>
            <person name="Dyer P.S."/>
            <person name="Egan A."/>
            <person name="Galens K."/>
            <person name="Fraser-Liggett C.M."/>
            <person name="Haas B.J."/>
            <person name="Inman J.M."/>
            <person name="Kent R."/>
            <person name="Lemieux S."/>
            <person name="Malavazi I."/>
            <person name="Orvis J."/>
            <person name="Roemer T."/>
            <person name="Ronning C.M."/>
            <person name="Sundaram J.P."/>
            <person name="Sutton G."/>
            <person name="Turner G."/>
            <person name="Venter J.C."/>
            <person name="White O.R."/>
            <person name="Whitty B.R."/>
            <person name="Youngman P."/>
            <person name="Wolfe K.H."/>
            <person name="Goldman G.H."/>
            <person name="Wortman J.R."/>
            <person name="Jiang B."/>
            <person name="Denning D.W."/>
            <person name="Nierman W.C."/>
        </authorList>
    </citation>
    <scope>NUCLEOTIDE SEQUENCE [LARGE SCALE GENOMIC DNA]</scope>
    <source>
        <strain evidence="2">ATCC 1007 / CBS 513.65 / DSM 816 / NCTC 3887 / NRRL 1</strain>
    </source>
</reference>
<dbReference type="KEGG" id="act:ACLA_032950"/>
<sequence length="223" mass="24349">MKIAVLFENCQTLDVACLDVLGNCGKEYISSLASVPAFAALLPYAVEMEYIYLSSGSAPSPMTIGLTCVPNTTYAEAPVDVDMVFVGGSLTHNEDSLQYMRAVYADPKPKVIMTVCTGGAWVADSGILDGLNATTNRGLLQSARDSYPSVHWKDQRWVVDQRGHVEFWTSGGAVADEGMDMVLEYVKRHFHPLIANMSGGSLDMMARGVEYETQETEQIMCQL</sequence>
<dbReference type="InterPro" id="IPR029062">
    <property type="entry name" value="Class_I_gatase-like"/>
</dbReference>
<dbReference type="AlphaFoldDB" id="A1CSD8"/>
<dbReference type="OMA" id="CAGMDMF"/>
<protein>
    <recommendedName>
        <fullName evidence="3">DJ-1/PfpI domain-containing protein</fullName>
    </recommendedName>
</protein>
<dbReference type="PANTHER" id="PTHR43130:SF7">
    <property type="entry name" value="DJ-1_PFPI DOMAIN-CONTAINING PROTEIN"/>
    <property type="match status" value="1"/>
</dbReference>
<gene>
    <name evidence="1" type="ORF">ACLA_032950</name>
</gene>
<dbReference type="VEuPathDB" id="FungiDB:ACLA_032950"/>
<evidence type="ECO:0000313" key="2">
    <source>
        <dbReference type="Proteomes" id="UP000006701"/>
    </source>
</evidence>
<dbReference type="SUPFAM" id="SSF52317">
    <property type="entry name" value="Class I glutamine amidotransferase-like"/>
    <property type="match status" value="1"/>
</dbReference>
<evidence type="ECO:0008006" key="3">
    <source>
        <dbReference type="Google" id="ProtNLM"/>
    </source>
</evidence>
<dbReference type="OrthoDB" id="543156at2759"/>
<dbReference type="eggNOG" id="ENOG502SQ0U">
    <property type="taxonomic scope" value="Eukaryota"/>
</dbReference>
<dbReference type="HOGENOM" id="CLU_000445_44_8_1"/>
<dbReference type="GeneID" id="4700671"/>
<organism evidence="1 2">
    <name type="scientific">Aspergillus clavatus (strain ATCC 1007 / CBS 513.65 / DSM 816 / NCTC 3887 / NRRL 1 / QM 1276 / 107)</name>
    <dbReference type="NCBI Taxonomy" id="344612"/>
    <lineage>
        <taxon>Eukaryota</taxon>
        <taxon>Fungi</taxon>
        <taxon>Dikarya</taxon>
        <taxon>Ascomycota</taxon>
        <taxon>Pezizomycotina</taxon>
        <taxon>Eurotiomycetes</taxon>
        <taxon>Eurotiomycetidae</taxon>
        <taxon>Eurotiales</taxon>
        <taxon>Aspergillaceae</taxon>
        <taxon>Aspergillus</taxon>
        <taxon>Aspergillus subgen. Fumigati</taxon>
    </lineage>
</organism>
<accession>A1CSD8</accession>
<evidence type="ECO:0000313" key="1">
    <source>
        <dbReference type="EMBL" id="EAW08559.1"/>
    </source>
</evidence>
<dbReference type="Proteomes" id="UP000006701">
    <property type="component" value="Unassembled WGS sequence"/>
</dbReference>
<keyword evidence="2" id="KW-1185">Reference proteome</keyword>
<dbReference type="RefSeq" id="XP_001269985.1">
    <property type="nucleotide sequence ID" value="XM_001269984.1"/>
</dbReference>
<proteinExistence type="predicted"/>